<keyword evidence="6" id="KW-0963">Cytoplasm</keyword>
<dbReference type="NCBIfam" id="NF000908">
    <property type="entry name" value="PRK00089.1"/>
    <property type="match status" value="1"/>
</dbReference>
<dbReference type="Pfam" id="PF07650">
    <property type="entry name" value="KH_2"/>
    <property type="match status" value="1"/>
</dbReference>
<evidence type="ECO:0000256" key="4">
    <source>
        <dbReference type="ARBA" id="ARBA00022884"/>
    </source>
</evidence>
<feature type="domain" description="KH type-2" evidence="9">
    <location>
        <begin position="223"/>
        <end position="299"/>
    </location>
</feature>
<dbReference type="GO" id="GO:0000028">
    <property type="term" value="P:ribosomal small subunit assembly"/>
    <property type="evidence" value="ECO:0007669"/>
    <property type="project" value="TreeGrafter"/>
</dbReference>
<dbReference type="GO" id="GO:0043024">
    <property type="term" value="F:ribosomal small subunit binding"/>
    <property type="evidence" value="ECO:0007669"/>
    <property type="project" value="TreeGrafter"/>
</dbReference>
<feature type="binding site" evidence="6">
    <location>
        <begin position="142"/>
        <end position="145"/>
    </location>
    <ligand>
        <name>GTP</name>
        <dbReference type="ChEBI" id="CHEBI:37565"/>
    </ligand>
</feature>
<dbReference type="InterPro" id="IPR004044">
    <property type="entry name" value="KH_dom_type_2"/>
</dbReference>
<dbReference type="Gene3D" id="3.40.50.300">
    <property type="entry name" value="P-loop containing nucleotide triphosphate hydrolases"/>
    <property type="match status" value="1"/>
</dbReference>
<dbReference type="Proteomes" id="UP000033622">
    <property type="component" value="Unassembled WGS sequence"/>
</dbReference>
<dbReference type="Gene3D" id="3.30.300.20">
    <property type="match status" value="1"/>
</dbReference>
<feature type="region of interest" description="G1" evidence="7">
    <location>
        <begin position="33"/>
        <end position="40"/>
    </location>
</feature>
<feature type="region of interest" description="G2" evidence="7">
    <location>
        <begin position="59"/>
        <end position="63"/>
    </location>
</feature>
<dbReference type="NCBIfam" id="TIGR00436">
    <property type="entry name" value="era"/>
    <property type="match status" value="1"/>
</dbReference>
<reference evidence="11 12" key="1">
    <citation type="submission" date="2015-01" db="EMBL/GenBank/DDBJ databases">
        <title>Genome Sequencing of Rickettsiales.</title>
        <authorList>
            <person name="Daugherty S.C."/>
            <person name="Su Q."/>
            <person name="Abolude K."/>
            <person name="Beier-Sexton M."/>
            <person name="Carlyon J.A."/>
            <person name="Carter R."/>
            <person name="Day N.P."/>
            <person name="Dumler S.J."/>
            <person name="Dyachenko V."/>
            <person name="Godinez A."/>
            <person name="Kurtti T.J."/>
            <person name="Lichay M."/>
            <person name="Mullins K.E."/>
            <person name="Ott S."/>
            <person name="Pappas-Brown V."/>
            <person name="Paris D.H."/>
            <person name="Patel P."/>
            <person name="Richards A.L."/>
            <person name="Sadzewicz L."/>
            <person name="Sears K."/>
            <person name="Seidman D."/>
            <person name="Sengamalay N."/>
            <person name="Stenos J."/>
            <person name="Tallon L.J."/>
            <person name="Vincent G."/>
            <person name="Fraser C.M."/>
            <person name="Munderloh U."/>
            <person name="Dunning-Hotopp J.C."/>
        </authorList>
    </citation>
    <scope>NUCLEOTIDE SEQUENCE [LARGE SCALE GENOMIC DNA]</scope>
    <source>
        <strain evidence="11 12">ApWI1</strain>
    </source>
</reference>
<dbReference type="InterPro" id="IPR009019">
    <property type="entry name" value="KH_sf_prok-type"/>
</dbReference>
<dbReference type="InterPro" id="IPR030388">
    <property type="entry name" value="G_ERA_dom"/>
</dbReference>
<accession>A0A0F3PWC3</accession>
<dbReference type="InterPro" id="IPR015946">
    <property type="entry name" value="KH_dom-like_a/b"/>
</dbReference>
<comment type="subunit">
    <text evidence="6">Monomer.</text>
</comment>
<evidence type="ECO:0000313" key="12">
    <source>
        <dbReference type="Proteomes" id="UP000033622"/>
    </source>
</evidence>
<evidence type="ECO:0000256" key="5">
    <source>
        <dbReference type="ARBA" id="ARBA00023134"/>
    </source>
</evidence>
<dbReference type="PROSITE" id="PS50823">
    <property type="entry name" value="KH_TYPE_2"/>
    <property type="match status" value="1"/>
</dbReference>
<protein>
    <recommendedName>
        <fullName evidence="2 6">GTPase Era</fullName>
    </recommendedName>
</protein>
<dbReference type="InterPro" id="IPR005662">
    <property type="entry name" value="GTPase_Era-like"/>
</dbReference>
<feature type="region of interest" description="G4" evidence="7">
    <location>
        <begin position="142"/>
        <end position="145"/>
    </location>
</feature>
<dbReference type="GO" id="GO:0005525">
    <property type="term" value="F:GTP binding"/>
    <property type="evidence" value="ECO:0007669"/>
    <property type="project" value="UniProtKB-UniRule"/>
</dbReference>
<feature type="domain" description="Era-type G" evidence="10">
    <location>
        <begin position="25"/>
        <end position="193"/>
    </location>
</feature>
<organism evidence="11 12">
    <name type="scientific">Anaplasma phagocytophilum str. ApWI1</name>
    <dbReference type="NCBI Taxonomy" id="1359155"/>
    <lineage>
        <taxon>Bacteria</taxon>
        <taxon>Pseudomonadati</taxon>
        <taxon>Pseudomonadota</taxon>
        <taxon>Alphaproteobacteria</taxon>
        <taxon>Rickettsiales</taxon>
        <taxon>Anaplasmataceae</taxon>
        <taxon>Anaplasma</taxon>
        <taxon>phagocytophilum group</taxon>
    </lineage>
</organism>
<comment type="caution">
    <text evidence="11">The sequence shown here is derived from an EMBL/GenBank/DDBJ whole genome shotgun (WGS) entry which is preliminary data.</text>
</comment>
<evidence type="ECO:0000256" key="6">
    <source>
        <dbReference type="HAMAP-Rule" id="MF_00367"/>
    </source>
</evidence>
<dbReference type="GO" id="GO:0070181">
    <property type="term" value="F:small ribosomal subunit rRNA binding"/>
    <property type="evidence" value="ECO:0007669"/>
    <property type="project" value="UniProtKB-UniRule"/>
</dbReference>
<dbReference type="CDD" id="cd04163">
    <property type="entry name" value="Era"/>
    <property type="match status" value="1"/>
</dbReference>
<evidence type="ECO:0000256" key="1">
    <source>
        <dbReference type="ARBA" id="ARBA00007921"/>
    </source>
</evidence>
<dbReference type="SUPFAM" id="SSF54814">
    <property type="entry name" value="Prokaryotic type KH domain (KH-domain type II)"/>
    <property type="match status" value="1"/>
</dbReference>
<evidence type="ECO:0000259" key="10">
    <source>
        <dbReference type="PROSITE" id="PS51713"/>
    </source>
</evidence>
<evidence type="ECO:0000313" key="11">
    <source>
        <dbReference type="EMBL" id="KJV84553.1"/>
    </source>
</evidence>
<dbReference type="SUPFAM" id="SSF52540">
    <property type="entry name" value="P-loop containing nucleoside triphosphate hydrolases"/>
    <property type="match status" value="1"/>
</dbReference>
<name>A0A0F3PWC3_ANAPH</name>
<comment type="function">
    <text evidence="6">An essential GTPase that binds both GDP and GTP, with rapid nucleotide exchange. Plays a role in 16S rRNA processing and 30S ribosomal subunit biogenesis and possibly also in cell cycle regulation and energy metabolism.</text>
</comment>
<evidence type="ECO:0000256" key="3">
    <source>
        <dbReference type="ARBA" id="ARBA00022741"/>
    </source>
</evidence>
<evidence type="ECO:0000256" key="2">
    <source>
        <dbReference type="ARBA" id="ARBA00020484"/>
    </source>
</evidence>
<comment type="similarity">
    <text evidence="1 6 7 8">Belongs to the TRAFAC class TrmE-Era-EngA-EngB-Septin-like GTPase superfamily. Era GTPase family.</text>
</comment>
<keyword evidence="6" id="KW-0699">rRNA-binding</keyword>
<feature type="region of interest" description="G5" evidence="7">
    <location>
        <begin position="171"/>
        <end position="173"/>
    </location>
</feature>
<proteinExistence type="inferred from homology"/>
<keyword evidence="5 6" id="KW-0342">GTP-binding</keyword>
<dbReference type="CDD" id="cd22534">
    <property type="entry name" value="KH-II_Era"/>
    <property type="match status" value="1"/>
</dbReference>
<dbReference type="InterPro" id="IPR006073">
    <property type="entry name" value="GTP-bd"/>
</dbReference>
<dbReference type="PROSITE" id="PS51713">
    <property type="entry name" value="G_ERA"/>
    <property type="match status" value="1"/>
</dbReference>
<dbReference type="EMBL" id="LAOF01000001">
    <property type="protein sequence ID" value="KJV84553.1"/>
    <property type="molecule type" value="Genomic_DNA"/>
</dbReference>
<dbReference type="GO" id="GO:0003924">
    <property type="term" value="F:GTPase activity"/>
    <property type="evidence" value="ECO:0007669"/>
    <property type="project" value="UniProtKB-UniRule"/>
</dbReference>
<evidence type="ECO:0000259" key="9">
    <source>
        <dbReference type="PROSITE" id="PS50823"/>
    </source>
</evidence>
<dbReference type="InterPro" id="IPR027417">
    <property type="entry name" value="P-loop_NTPase"/>
</dbReference>
<sequence>MYGSLLFVFSNFGERVEIENTGLMKCSLVAVVGMTNAGKSTLINKLVGFKASIVTNKVHTTRVKMNSVLNEGNVQLVFTDTPGIFSPKTKLEKFIVKNAWMSMKGADMVILVLDAKRRICVHVEKIIKRLQRDNVASIAVINKMDLLDEGELATFAERVQLLHKFDRVFTVSSLYGTGVRDLIDYLQESACDGPWLYPEEYRTDATLEFFAAEITREKLYLALRQELPYSLSVVTEQIEEKGDSIIIKQVIYVMKESQKTIVVGADAALIKSVSTAARYELSAMLNKKVHLYLFVKVRKFWQDHLEECVGYS</sequence>
<keyword evidence="3 6" id="KW-0547">Nucleotide-binding</keyword>
<feature type="region of interest" description="G3" evidence="7">
    <location>
        <begin position="80"/>
        <end position="83"/>
    </location>
</feature>
<dbReference type="PANTHER" id="PTHR42698">
    <property type="entry name" value="GTPASE ERA"/>
    <property type="match status" value="1"/>
</dbReference>
<keyword evidence="6" id="KW-0472">Membrane</keyword>
<keyword evidence="6" id="KW-0690">Ribosome biogenesis</keyword>
<feature type="binding site" evidence="6">
    <location>
        <begin position="80"/>
        <end position="84"/>
    </location>
    <ligand>
        <name>GTP</name>
        <dbReference type="ChEBI" id="CHEBI:37565"/>
    </ligand>
</feature>
<dbReference type="Pfam" id="PF01926">
    <property type="entry name" value="MMR_HSR1"/>
    <property type="match status" value="1"/>
</dbReference>
<dbReference type="InterPro" id="IPR005225">
    <property type="entry name" value="Small_GTP-bd"/>
</dbReference>
<keyword evidence="6" id="KW-1003">Cell membrane</keyword>
<dbReference type="NCBIfam" id="TIGR00231">
    <property type="entry name" value="small_GTP"/>
    <property type="match status" value="1"/>
</dbReference>
<feature type="binding site" evidence="6">
    <location>
        <begin position="33"/>
        <end position="40"/>
    </location>
    <ligand>
        <name>GTP</name>
        <dbReference type="ChEBI" id="CHEBI:37565"/>
    </ligand>
</feature>
<dbReference type="AlphaFoldDB" id="A0A0F3PWC3"/>
<gene>
    <name evidence="6 11" type="primary">era</name>
    <name evidence="11" type="ORF">APHWI1_1370</name>
</gene>
<comment type="subcellular location">
    <subcellularLocation>
        <location evidence="6">Cytoplasm</location>
    </subcellularLocation>
    <subcellularLocation>
        <location evidence="6">Cell membrane</location>
        <topology evidence="6">Peripheral membrane protein</topology>
    </subcellularLocation>
</comment>
<evidence type="ECO:0000256" key="8">
    <source>
        <dbReference type="RuleBase" id="RU003761"/>
    </source>
</evidence>
<evidence type="ECO:0000256" key="7">
    <source>
        <dbReference type="PROSITE-ProRule" id="PRU01050"/>
    </source>
</evidence>
<keyword evidence="4 6" id="KW-0694">RNA-binding</keyword>
<dbReference type="PATRIC" id="fig|1359155.3.peg.1389"/>
<dbReference type="HAMAP" id="MF_00367">
    <property type="entry name" value="GTPase_Era"/>
    <property type="match status" value="1"/>
</dbReference>
<dbReference type="GO" id="GO:0005886">
    <property type="term" value="C:plasma membrane"/>
    <property type="evidence" value="ECO:0007669"/>
    <property type="project" value="UniProtKB-SubCell"/>
</dbReference>
<dbReference type="PANTHER" id="PTHR42698:SF1">
    <property type="entry name" value="GTPASE ERA, MITOCHONDRIAL"/>
    <property type="match status" value="1"/>
</dbReference>
<dbReference type="GO" id="GO:0005737">
    <property type="term" value="C:cytoplasm"/>
    <property type="evidence" value="ECO:0007669"/>
    <property type="project" value="UniProtKB-SubCell"/>
</dbReference>